<dbReference type="SUPFAM" id="SSF50630">
    <property type="entry name" value="Acid proteases"/>
    <property type="match status" value="1"/>
</dbReference>
<protein>
    <submittedName>
        <fullName evidence="2">Uncharacterized protein</fullName>
    </submittedName>
</protein>
<dbReference type="AlphaFoldDB" id="A0A5D3E3C1"/>
<organism evidence="2 3">
    <name type="scientific">Cucumis melo var. makuwa</name>
    <name type="common">Oriental melon</name>
    <dbReference type="NCBI Taxonomy" id="1194695"/>
    <lineage>
        <taxon>Eukaryota</taxon>
        <taxon>Viridiplantae</taxon>
        <taxon>Streptophyta</taxon>
        <taxon>Embryophyta</taxon>
        <taxon>Tracheophyta</taxon>
        <taxon>Spermatophyta</taxon>
        <taxon>Magnoliopsida</taxon>
        <taxon>eudicotyledons</taxon>
        <taxon>Gunneridae</taxon>
        <taxon>Pentapetalae</taxon>
        <taxon>rosids</taxon>
        <taxon>fabids</taxon>
        <taxon>Cucurbitales</taxon>
        <taxon>Cucurbitaceae</taxon>
        <taxon>Benincaseae</taxon>
        <taxon>Cucumis</taxon>
    </lineage>
</organism>
<evidence type="ECO:0000313" key="2">
    <source>
        <dbReference type="EMBL" id="TYK30386.1"/>
    </source>
</evidence>
<dbReference type="Gene3D" id="2.40.70.10">
    <property type="entry name" value="Acid Proteases"/>
    <property type="match status" value="1"/>
</dbReference>
<proteinExistence type="predicted"/>
<dbReference type="EMBL" id="SSTD01000651">
    <property type="protein sequence ID" value="TYK30386.1"/>
    <property type="molecule type" value="Genomic_DNA"/>
</dbReference>
<feature type="compositionally biased region" description="Basic and acidic residues" evidence="1">
    <location>
        <begin position="96"/>
        <end position="142"/>
    </location>
</feature>
<feature type="region of interest" description="Disordered" evidence="1">
    <location>
        <begin position="96"/>
        <end position="149"/>
    </location>
</feature>
<accession>A0A5D3E3C1</accession>
<gene>
    <name evidence="2" type="ORF">E5676_scaffold575G00680</name>
</gene>
<name>A0A5D3E3C1_CUCMM</name>
<dbReference type="CDD" id="cd00303">
    <property type="entry name" value="retropepsin_like"/>
    <property type="match status" value="1"/>
</dbReference>
<sequence>MQQIRVMKKETTVEHKGLLYGSVQIEGKEATTMFDTGASHNFMDVQEAKSQGSTSEDWRLAEETRLLRSAHGRLSHCTWLGEASKDVVSITIQKRGFEEPMLRSNHEDLRNRRSKSEEPSVPDNKQKVLDEYKDIMPSELPKKLPPKGK</sequence>
<comment type="caution">
    <text evidence="2">The sequence shown here is derived from an EMBL/GenBank/DDBJ whole genome shotgun (WGS) entry which is preliminary data.</text>
</comment>
<evidence type="ECO:0000313" key="3">
    <source>
        <dbReference type="Proteomes" id="UP000321947"/>
    </source>
</evidence>
<dbReference type="InterPro" id="IPR021109">
    <property type="entry name" value="Peptidase_aspartic_dom_sf"/>
</dbReference>
<evidence type="ECO:0000256" key="1">
    <source>
        <dbReference type="SAM" id="MobiDB-lite"/>
    </source>
</evidence>
<reference evidence="2 3" key="1">
    <citation type="submission" date="2019-08" db="EMBL/GenBank/DDBJ databases">
        <title>Draft genome sequences of two oriental melons (Cucumis melo L. var makuwa).</title>
        <authorList>
            <person name="Kwon S.-Y."/>
        </authorList>
    </citation>
    <scope>NUCLEOTIDE SEQUENCE [LARGE SCALE GENOMIC DNA]</scope>
    <source>
        <strain evidence="3">cv. Chang Bougi</strain>
        <tissue evidence="2">Leaf</tissue>
    </source>
</reference>
<dbReference type="Proteomes" id="UP000321947">
    <property type="component" value="Unassembled WGS sequence"/>
</dbReference>